<feature type="compositionally biased region" description="Low complexity" evidence="1">
    <location>
        <begin position="226"/>
        <end position="238"/>
    </location>
</feature>
<keyword evidence="4" id="KW-1185">Reference proteome</keyword>
<dbReference type="InterPro" id="IPR025510">
    <property type="entry name" value="DUF4397"/>
</dbReference>
<dbReference type="RefSeq" id="WP_324274036.1">
    <property type="nucleotide sequence ID" value="NZ_CP141261.1"/>
</dbReference>
<evidence type="ECO:0000259" key="2">
    <source>
        <dbReference type="Pfam" id="PF14344"/>
    </source>
</evidence>
<dbReference type="Pfam" id="PF14344">
    <property type="entry name" value="DUF4397"/>
    <property type="match status" value="1"/>
</dbReference>
<reference evidence="3 4" key="1">
    <citation type="submission" date="2023-12" db="EMBL/GenBank/DDBJ databases">
        <title>Blastococcus brunescens sp. nov., an actonobacterium isolated from sandstone collected in sahara desert.</title>
        <authorList>
            <person name="Gtari M."/>
            <person name="Ghodhbane F."/>
        </authorList>
    </citation>
    <scope>NUCLEOTIDE SEQUENCE [LARGE SCALE GENOMIC DNA]</scope>
    <source>
        <strain evidence="3 4">BMG 8361</strain>
    </source>
</reference>
<dbReference type="EMBL" id="CP141261">
    <property type="protein sequence ID" value="WRL62684.1"/>
    <property type="molecule type" value="Genomic_DNA"/>
</dbReference>
<feature type="region of interest" description="Disordered" evidence="1">
    <location>
        <begin position="210"/>
        <end position="246"/>
    </location>
</feature>
<name>A0ABZ1AW53_9ACTN</name>
<organism evidence="3 4">
    <name type="scientific">Blastococcus brunescens</name>
    <dbReference type="NCBI Taxonomy" id="1564165"/>
    <lineage>
        <taxon>Bacteria</taxon>
        <taxon>Bacillati</taxon>
        <taxon>Actinomycetota</taxon>
        <taxon>Actinomycetes</taxon>
        <taxon>Geodermatophilales</taxon>
        <taxon>Geodermatophilaceae</taxon>
        <taxon>Blastococcus</taxon>
    </lineage>
</organism>
<proteinExistence type="predicted"/>
<evidence type="ECO:0000313" key="4">
    <source>
        <dbReference type="Proteomes" id="UP001324287"/>
    </source>
</evidence>
<sequence length="246" mass="24444">MLAAVLSLLGAPQATAEETGRLRVAHLSPDTPTVDVAVAPLPAGSTGPLTDPGPDLETDLAYGTVGELAELPPGSYAVSVRRAGAPPDTAPVLSARVDLPPGGIRTVTISGRFADLALHTLSDDLSAPPAGAARVRVLAAAAEVGALDVAVRGGPSLGSALPFGAAGEPTIVPAGPASLTVAGHGEPAEVPVEFAAGSVVTLLVLDDGEGAWTSAPSSTRPDRRSSPPARSRPAPAGRPGRRRSSR</sequence>
<accession>A0ABZ1AW53</accession>
<gene>
    <name evidence="3" type="ORF">U6N30_22490</name>
</gene>
<protein>
    <submittedName>
        <fullName evidence="3">DUF4397 domain-containing protein</fullName>
    </submittedName>
</protein>
<dbReference type="Proteomes" id="UP001324287">
    <property type="component" value="Chromosome"/>
</dbReference>
<evidence type="ECO:0000256" key="1">
    <source>
        <dbReference type="SAM" id="MobiDB-lite"/>
    </source>
</evidence>
<feature type="domain" description="DUF4397" evidence="2">
    <location>
        <begin position="21"/>
        <end position="150"/>
    </location>
</feature>
<evidence type="ECO:0000313" key="3">
    <source>
        <dbReference type="EMBL" id="WRL62684.1"/>
    </source>
</evidence>